<feature type="transmembrane region" description="Helical" evidence="2">
    <location>
        <begin position="95"/>
        <end position="117"/>
    </location>
</feature>
<evidence type="ECO:0000256" key="2">
    <source>
        <dbReference type="SAM" id="Phobius"/>
    </source>
</evidence>
<keyword evidence="4" id="KW-1185">Reference proteome</keyword>
<dbReference type="PANTHER" id="PTHR34575">
    <property type="entry name" value="PROTEIN PAM68, CHLOROPLASTIC"/>
    <property type="match status" value="1"/>
</dbReference>
<dbReference type="InterPro" id="IPR021855">
    <property type="entry name" value="PAM68-like"/>
</dbReference>
<proteinExistence type="predicted"/>
<feature type="region of interest" description="Disordered" evidence="1">
    <location>
        <begin position="1"/>
        <end position="50"/>
    </location>
</feature>
<accession>A0ABR9VW68</accession>
<name>A0ABR9VW68_9SYNC</name>
<feature type="compositionally biased region" description="Basic and acidic residues" evidence="1">
    <location>
        <begin position="1"/>
        <end position="14"/>
    </location>
</feature>
<dbReference type="RefSeq" id="WP_194020680.1">
    <property type="nucleotide sequence ID" value="NZ_JADEVV010000056.1"/>
</dbReference>
<dbReference type="EMBL" id="JADEVV010000056">
    <property type="protein sequence ID" value="MBE9255266.1"/>
    <property type="molecule type" value="Genomic_DNA"/>
</dbReference>
<dbReference type="PANTHER" id="PTHR34575:SF1">
    <property type="entry name" value="PROTEIN PAM68, CHLOROPLASTIC"/>
    <property type="match status" value="1"/>
</dbReference>
<dbReference type="Proteomes" id="UP000658720">
    <property type="component" value="Unassembled WGS sequence"/>
</dbReference>
<evidence type="ECO:0000313" key="3">
    <source>
        <dbReference type="EMBL" id="MBE9255266.1"/>
    </source>
</evidence>
<gene>
    <name evidence="3" type="ORF">IQ217_15770</name>
</gene>
<protein>
    <submittedName>
        <fullName evidence="3">PAM68 family protein</fullName>
    </submittedName>
</protein>
<evidence type="ECO:0000313" key="4">
    <source>
        <dbReference type="Proteomes" id="UP000658720"/>
    </source>
</evidence>
<organism evidence="3 4">
    <name type="scientific">Synechocystis salina LEGE 00031</name>
    <dbReference type="NCBI Taxonomy" id="1828736"/>
    <lineage>
        <taxon>Bacteria</taxon>
        <taxon>Bacillati</taxon>
        <taxon>Cyanobacteriota</taxon>
        <taxon>Cyanophyceae</taxon>
        <taxon>Synechococcales</taxon>
        <taxon>Merismopediaceae</taxon>
        <taxon>Synechocystis</taxon>
    </lineage>
</organism>
<evidence type="ECO:0000256" key="1">
    <source>
        <dbReference type="SAM" id="MobiDB-lite"/>
    </source>
</evidence>
<feature type="transmembrane region" description="Helical" evidence="2">
    <location>
        <begin position="63"/>
        <end position="83"/>
    </location>
</feature>
<dbReference type="Pfam" id="PF11947">
    <property type="entry name" value="DUF3464"/>
    <property type="match status" value="1"/>
</dbReference>
<feature type="compositionally biased region" description="Low complexity" evidence="1">
    <location>
        <begin position="26"/>
        <end position="36"/>
    </location>
</feature>
<sequence length="158" mass="17632">MADPTNRDRLPFERKSKKKKVEKKPPSVAAPSSKTSSAKEKKSRRSADSGIPAVVSQRMVKRMALFSGIPTGLGMLSFVLFYLVVSRDWFEIPTYVVFAVSLLFFGLGVVGLSYGIFSTSWEDEPGSLWGWPEFRLNLGRTIAVWRNAQQTAPDNGDR</sequence>
<keyword evidence="2" id="KW-0812">Transmembrane</keyword>
<keyword evidence="2" id="KW-1133">Transmembrane helix</keyword>
<reference evidence="3 4" key="1">
    <citation type="submission" date="2020-10" db="EMBL/GenBank/DDBJ databases">
        <authorList>
            <person name="Castelo-Branco R."/>
            <person name="Eusebio N."/>
            <person name="Adriana R."/>
            <person name="Vieira A."/>
            <person name="Brugerolle De Fraissinette N."/>
            <person name="Rezende De Castro R."/>
            <person name="Schneider M.P."/>
            <person name="Vasconcelos V."/>
            <person name="Leao P.N."/>
        </authorList>
    </citation>
    <scope>NUCLEOTIDE SEQUENCE [LARGE SCALE GENOMIC DNA]</scope>
    <source>
        <strain evidence="3 4">LEGE 00031</strain>
    </source>
</reference>
<comment type="caution">
    <text evidence="3">The sequence shown here is derived from an EMBL/GenBank/DDBJ whole genome shotgun (WGS) entry which is preliminary data.</text>
</comment>
<keyword evidence="2" id="KW-0472">Membrane</keyword>